<proteinExistence type="predicted"/>
<gene>
    <name evidence="3" type="ORF">HNQ01_002863</name>
</gene>
<feature type="transmembrane region" description="Helical" evidence="2">
    <location>
        <begin position="15"/>
        <end position="35"/>
    </location>
</feature>
<dbReference type="Proteomes" id="UP001516061">
    <property type="component" value="Unassembled WGS sequence"/>
</dbReference>
<dbReference type="EMBL" id="JABSNM010000012">
    <property type="protein sequence ID" value="NRT57114.1"/>
    <property type="molecule type" value="Genomic_DNA"/>
</dbReference>
<dbReference type="RefSeq" id="WP_173806115.1">
    <property type="nucleotide sequence ID" value="NZ_JABSNM010000012.1"/>
</dbReference>
<evidence type="ECO:0000313" key="3">
    <source>
        <dbReference type="EMBL" id="NRT57114.1"/>
    </source>
</evidence>
<accession>A0ABX2G6T0</accession>
<name>A0ABX2G6T0_9BURK</name>
<evidence type="ECO:0000256" key="2">
    <source>
        <dbReference type="SAM" id="Phobius"/>
    </source>
</evidence>
<feature type="transmembrane region" description="Helical" evidence="2">
    <location>
        <begin position="341"/>
        <end position="362"/>
    </location>
</feature>
<keyword evidence="2" id="KW-1133">Transmembrane helix</keyword>
<feature type="transmembrane region" description="Helical" evidence="2">
    <location>
        <begin position="55"/>
        <end position="71"/>
    </location>
</feature>
<protein>
    <submittedName>
        <fullName evidence="3">Capsular polysaccharide transport system permease protein</fullName>
    </submittedName>
</protein>
<keyword evidence="2" id="KW-0472">Membrane</keyword>
<dbReference type="PANTHER" id="PTHR32309">
    <property type="entry name" value="TYROSINE-PROTEIN KINASE"/>
    <property type="match status" value="1"/>
</dbReference>
<sequence length="370" mass="41252">MSAGAVLHRLTPRRLALLVVVLPLLLGALYLGLMAQDRYVSTAVLTVRRSREESIAASGLAMLLSGGGTALEDVRLLRDYMHSEALMLQLDRRFGLRRHYESARRDPLYRLWPGTSREWMLEYWRARADIRLDESSGLLTLEVQAFDPEFARQLAAALMAESERFLNEVSQRIAAEQMGFAQRELDRAETELVQARKALLDFQGRHQMLDPQADARVSGTLAAELRAQLARVESELGTKQTYLNADAADLVTLRAQAATLRTQIEREQRLATAAQGDNPALAGLAAEFHELKGRLGIAETRQRSALATVEATRIETARKVRNLVVVEPPTRPDSARHPDRLATMLTLLLGCGLMYGIARLALATVREHRD</sequence>
<keyword evidence="2" id="KW-0812">Transmembrane</keyword>
<comment type="caution">
    <text evidence="3">The sequence shown here is derived from an EMBL/GenBank/DDBJ whole genome shotgun (WGS) entry which is preliminary data.</text>
</comment>
<evidence type="ECO:0000256" key="1">
    <source>
        <dbReference type="SAM" id="Coils"/>
    </source>
</evidence>
<keyword evidence="4" id="KW-1185">Reference proteome</keyword>
<keyword evidence="1" id="KW-0175">Coiled coil</keyword>
<reference evidence="3 4" key="1">
    <citation type="submission" date="2020-05" db="EMBL/GenBank/DDBJ databases">
        <title>Genomic Encyclopedia of Type Strains, Phase IV (KMG-V): Genome sequencing to study the core and pangenomes of soil and plant-associated prokaryotes.</title>
        <authorList>
            <person name="Whitman W."/>
        </authorList>
    </citation>
    <scope>NUCLEOTIDE SEQUENCE [LARGE SCALE GENOMIC DNA]</scope>
    <source>
        <strain evidence="3 4">C29</strain>
    </source>
</reference>
<evidence type="ECO:0000313" key="4">
    <source>
        <dbReference type="Proteomes" id="UP001516061"/>
    </source>
</evidence>
<dbReference type="PANTHER" id="PTHR32309:SF13">
    <property type="entry name" value="FERRIC ENTEROBACTIN TRANSPORT PROTEIN FEPE"/>
    <property type="match status" value="1"/>
</dbReference>
<organism evidence="3 4">
    <name type="scientific">Sphaerotilus uruguayifluvii</name>
    <dbReference type="NCBI Taxonomy" id="2735897"/>
    <lineage>
        <taxon>Bacteria</taxon>
        <taxon>Pseudomonadati</taxon>
        <taxon>Pseudomonadota</taxon>
        <taxon>Betaproteobacteria</taxon>
        <taxon>Burkholderiales</taxon>
        <taxon>Sphaerotilaceae</taxon>
        <taxon>Sphaerotilus</taxon>
    </lineage>
</organism>
<feature type="coiled-coil region" evidence="1">
    <location>
        <begin position="171"/>
        <end position="205"/>
    </location>
</feature>
<dbReference type="InterPro" id="IPR050445">
    <property type="entry name" value="Bact_polysacc_biosynth/exp"/>
</dbReference>